<dbReference type="PANTHER" id="PTHR34301">
    <property type="entry name" value="DNA-BINDING PROTEIN-RELATED"/>
    <property type="match status" value="1"/>
</dbReference>
<dbReference type="SUPFAM" id="SSF52540">
    <property type="entry name" value="P-loop containing nucleoside triphosphate hydrolases"/>
    <property type="match status" value="1"/>
</dbReference>
<accession>A0AAW8AWZ7</accession>
<dbReference type="RefSeq" id="WP_305158244.1">
    <property type="nucleotide sequence ID" value="NZ_JAUUUQ010000211.1"/>
</dbReference>
<dbReference type="AlphaFoldDB" id="A0AAW8AWZ7"/>
<dbReference type="Proteomes" id="UP001242129">
    <property type="component" value="Unassembled WGS sequence"/>
</dbReference>
<protein>
    <submittedName>
        <fullName evidence="1">AAA-like domain-containing protein</fullName>
    </submittedName>
</protein>
<dbReference type="PANTHER" id="PTHR34301:SF8">
    <property type="entry name" value="ATPASE DOMAIN-CONTAINING PROTEIN"/>
    <property type="match status" value="1"/>
</dbReference>
<dbReference type="Gene3D" id="3.40.50.300">
    <property type="entry name" value="P-loop containing nucleotide triphosphate hydrolases"/>
    <property type="match status" value="1"/>
</dbReference>
<evidence type="ECO:0000313" key="1">
    <source>
        <dbReference type="EMBL" id="MDP1448232.1"/>
    </source>
</evidence>
<dbReference type="InterPro" id="IPR027417">
    <property type="entry name" value="P-loop_NTPase"/>
</dbReference>
<name>A0AAW8AWZ7_ACILW</name>
<organism evidence="1 2">
    <name type="scientific">Acinetobacter lwoffii</name>
    <dbReference type="NCBI Taxonomy" id="28090"/>
    <lineage>
        <taxon>Bacteria</taxon>
        <taxon>Pseudomonadati</taxon>
        <taxon>Pseudomonadota</taxon>
        <taxon>Gammaproteobacteria</taxon>
        <taxon>Moraxellales</taxon>
        <taxon>Moraxellaceae</taxon>
        <taxon>Acinetobacter</taxon>
    </lineage>
</organism>
<dbReference type="EMBL" id="JAUUUS010000262">
    <property type="protein sequence ID" value="MDP1448232.1"/>
    <property type="molecule type" value="Genomic_DNA"/>
</dbReference>
<sequence>MILISKDDEIEEKVKKFYGNDPDKKIIIPFSYSEIYKSEGNDLYQDKLRRLFYSKDLFAFNSPLKKDLQFFGRSQLVTELIQKHNASEHTSIFGLRKSGKTSVVYAVQRKLDLENKKYISLDCESPSIHGLRWNHLLLKIISAYKKLKNSNLRIDQEKYNGLECATQFKEDFLKIYNSTKLEKVLIVFDEIERITPYTASSEHWKNGNDFILFWQTLRSVYQEHNYLYTYMLVGTNPNSVEKSHFFEHDNPIYASISIHYLPSFTFEQVKEMVNTLGNLMGLYFDAEICVKLKNDCGGHPFLIRQICSFIHKKLNGKRPIVIDKVSYNQAIADYKSTLYEYFDMMLNVLGTWYPDEYELLISLALGDKDTFDFYAQEIPSYVDHLIKFGLIERSQFGEYSLNLESLDEYLKEKNKFKKLVLSDEDKQQEISLRRNRLEKKLREISCNVLKIIHGKKGLEKIFSALPEKRREVLKSHTLESILHPTKSPLFFLELMNLISREWASFSNIFENLDKNRFTIMMNDINGLRVDAHAKEVDKHDFEQIRLHFEKFEKTLDY</sequence>
<proteinExistence type="predicted"/>
<comment type="caution">
    <text evidence="1">The sequence shown here is derived from an EMBL/GenBank/DDBJ whole genome shotgun (WGS) entry which is preliminary data.</text>
</comment>
<evidence type="ECO:0000313" key="2">
    <source>
        <dbReference type="Proteomes" id="UP001242129"/>
    </source>
</evidence>
<gene>
    <name evidence="1" type="ORF">Q8G51_10635</name>
</gene>
<reference evidence="1" key="1">
    <citation type="submission" date="2023-07" db="EMBL/GenBank/DDBJ databases">
        <title>Dynamics of blaOXA-23 gene transmission in Acinetobacter spp. from contaminated veterinary surfaces.</title>
        <authorList>
            <person name="Moreira Da Silva J."/>
            <person name="Menezes J."/>
            <person name="Fernandes L."/>
            <person name="Marques C."/>
            <person name="Amaral A."/>
            <person name="Timofte D."/>
            <person name="Pomba C."/>
        </authorList>
    </citation>
    <scope>NUCLEOTIDE SEQUENCE</scope>
    <source>
        <strain evidence="1">CMVB11Z4A1</strain>
    </source>
</reference>